<dbReference type="EMBL" id="FWXD01000001">
    <property type="protein sequence ID" value="SMC16964.1"/>
    <property type="molecule type" value="Genomic_DNA"/>
</dbReference>
<dbReference type="Proteomes" id="UP000192761">
    <property type="component" value="Unassembled WGS sequence"/>
</dbReference>
<evidence type="ECO:0000313" key="3">
    <source>
        <dbReference type="Proteomes" id="UP000192761"/>
    </source>
</evidence>
<organism evidence="2 3">
    <name type="scientific">Andreprevotia lacus DSM 23236</name>
    <dbReference type="NCBI Taxonomy" id="1121001"/>
    <lineage>
        <taxon>Bacteria</taxon>
        <taxon>Pseudomonadati</taxon>
        <taxon>Pseudomonadota</taxon>
        <taxon>Betaproteobacteria</taxon>
        <taxon>Neisseriales</taxon>
        <taxon>Chitinibacteraceae</taxon>
        <taxon>Andreprevotia</taxon>
    </lineage>
</organism>
<proteinExistence type="predicted"/>
<name>A0A1W1WZ98_9NEIS</name>
<reference evidence="2 3" key="1">
    <citation type="submission" date="2017-04" db="EMBL/GenBank/DDBJ databases">
        <authorList>
            <person name="Afonso C.L."/>
            <person name="Miller P.J."/>
            <person name="Scott M.A."/>
            <person name="Spackman E."/>
            <person name="Goraichik I."/>
            <person name="Dimitrov K.M."/>
            <person name="Suarez D.L."/>
            <person name="Swayne D.E."/>
        </authorList>
    </citation>
    <scope>NUCLEOTIDE SEQUENCE [LARGE SCALE GENOMIC DNA]</scope>
    <source>
        <strain evidence="2 3">DSM 23236</strain>
    </source>
</reference>
<keyword evidence="3" id="KW-1185">Reference proteome</keyword>
<keyword evidence="1" id="KW-0732">Signal</keyword>
<accession>A0A1W1WZ98</accession>
<feature type="chain" id="PRO_5012506559" description="DUF3828 domain-containing protein" evidence="1">
    <location>
        <begin position="20"/>
        <end position="129"/>
    </location>
</feature>
<dbReference type="AlphaFoldDB" id="A0A1W1WZ98"/>
<protein>
    <recommendedName>
        <fullName evidence="4">DUF3828 domain-containing protein</fullName>
    </recommendedName>
</protein>
<sequence>MMRIAALVVALLTAGAALAEDAAPAPVLFRGERGLAPVPVVYDYLKDRIADEVGLSDYQTLSIKQLRKGEDREHVQVEVVMAGLTDDAIASQRYLLALHVEESGWVIDSAKQDWKCRRGGKGWTNKPCK</sequence>
<dbReference type="STRING" id="1121001.SAMN02745857_00295"/>
<dbReference type="OrthoDB" id="8594570at2"/>
<evidence type="ECO:0000313" key="2">
    <source>
        <dbReference type="EMBL" id="SMC16964.1"/>
    </source>
</evidence>
<evidence type="ECO:0008006" key="4">
    <source>
        <dbReference type="Google" id="ProtNLM"/>
    </source>
</evidence>
<feature type="signal peptide" evidence="1">
    <location>
        <begin position="1"/>
        <end position="19"/>
    </location>
</feature>
<gene>
    <name evidence="2" type="ORF">SAMN02745857_00295</name>
</gene>
<evidence type="ECO:0000256" key="1">
    <source>
        <dbReference type="SAM" id="SignalP"/>
    </source>
</evidence>
<dbReference type="RefSeq" id="WP_084088752.1">
    <property type="nucleotide sequence ID" value="NZ_FWXD01000001.1"/>
</dbReference>